<evidence type="ECO:0000313" key="1">
    <source>
        <dbReference type="EMBL" id="OWZ82764.1"/>
    </source>
</evidence>
<keyword evidence="2" id="KW-1185">Reference proteome</keyword>
<proteinExistence type="predicted"/>
<dbReference type="OrthoDB" id="9942433at2"/>
<name>A0A226BWS5_9FIRM</name>
<gene>
    <name evidence="1" type="ORF">CDO51_12335</name>
</gene>
<dbReference type="EMBL" id="NIQC01000043">
    <property type="protein sequence ID" value="OWZ82764.1"/>
    <property type="molecule type" value="Genomic_DNA"/>
</dbReference>
<sequence>MLLQLKETEEHLENALIQLETEGTQFLDTDTSDKLHYVVDFLLDNIVEVEEDISEDLNNVNIDSLADDIYVNIELQEEYPEATHYLNEDFLENVARLDIELNKHDPNVDTILYAGNEVLQRLKSFSKVSSPTTF</sequence>
<accession>A0A226BWS5</accession>
<dbReference type="Proteomes" id="UP000214588">
    <property type="component" value="Unassembled WGS sequence"/>
</dbReference>
<organism evidence="1 2">
    <name type="scientific">Natranaerobius trueperi</name>
    <dbReference type="NCBI Taxonomy" id="759412"/>
    <lineage>
        <taxon>Bacteria</taxon>
        <taxon>Bacillati</taxon>
        <taxon>Bacillota</taxon>
        <taxon>Clostridia</taxon>
        <taxon>Natranaerobiales</taxon>
        <taxon>Natranaerobiaceae</taxon>
        <taxon>Natranaerobius</taxon>
    </lineage>
</organism>
<evidence type="ECO:0000313" key="2">
    <source>
        <dbReference type="Proteomes" id="UP000214588"/>
    </source>
</evidence>
<protein>
    <submittedName>
        <fullName evidence="1">Uncharacterized protein</fullName>
    </submittedName>
</protein>
<dbReference type="RefSeq" id="WP_089024531.1">
    <property type="nucleotide sequence ID" value="NZ_NIQC01000043.1"/>
</dbReference>
<dbReference type="AlphaFoldDB" id="A0A226BWS5"/>
<reference evidence="1 2" key="1">
    <citation type="submission" date="2017-06" db="EMBL/GenBank/DDBJ databases">
        <title>Draft Genome Sequence of Natranaerobius trueperi halophilic, alkalithermophilic bacteria from soda lakes.</title>
        <authorList>
            <person name="Zhao B."/>
        </authorList>
    </citation>
    <scope>NUCLEOTIDE SEQUENCE [LARGE SCALE GENOMIC DNA]</scope>
    <source>
        <strain evidence="1 2">DSM 18760</strain>
    </source>
</reference>
<comment type="caution">
    <text evidence="1">The sequence shown here is derived from an EMBL/GenBank/DDBJ whole genome shotgun (WGS) entry which is preliminary data.</text>
</comment>